<keyword evidence="3" id="KW-1185">Reference proteome</keyword>
<organism evidence="2 3">
    <name type="scientific">Sphingobacterium thermophilum</name>
    <dbReference type="NCBI Taxonomy" id="768534"/>
    <lineage>
        <taxon>Bacteria</taxon>
        <taxon>Pseudomonadati</taxon>
        <taxon>Bacteroidota</taxon>
        <taxon>Sphingobacteriia</taxon>
        <taxon>Sphingobacteriales</taxon>
        <taxon>Sphingobacteriaceae</taxon>
        <taxon>Sphingobacterium</taxon>
    </lineage>
</organism>
<reference evidence="3" key="1">
    <citation type="journal article" date="2019" name="Int. J. Syst. Evol. Microbiol.">
        <title>The Global Catalogue of Microorganisms (GCM) 10K type strain sequencing project: providing services to taxonomists for standard genome sequencing and annotation.</title>
        <authorList>
            <consortium name="The Broad Institute Genomics Platform"/>
            <consortium name="The Broad Institute Genome Sequencing Center for Infectious Disease"/>
            <person name="Wu L."/>
            <person name="Ma J."/>
        </authorList>
    </citation>
    <scope>NUCLEOTIDE SEQUENCE [LARGE SCALE GENOMIC DNA]</scope>
    <source>
        <strain evidence="3">JCM 17858</strain>
    </source>
</reference>
<dbReference type="Pfam" id="PF01323">
    <property type="entry name" value="DSBA"/>
    <property type="match status" value="1"/>
</dbReference>
<dbReference type="EMBL" id="BAABGR010000003">
    <property type="protein sequence ID" value="GAA4510581.1"/>
    <property type="molecule type" value="Genomic_DNA"/>
</dbReference>
<evidence type="ECO:0000259" key="1">
    <source>
        <dbReference type="Pfam" id="PF01323"/>
    </source>
</evidence>
<dbReference type="CDD" id="cd03024">
    <property type="entry name" value="DsbA_FrnE"/>
    <property type="match status" value="1"/>
</dbReference>
<dbReference type="PANTHER" id="PTHR13887:SF41">
    <property type="entry name" value="THIOREDOXIN SUPERFAMILY PROTEIN"/>
    <property type="match status" value="1"/>
</dbReference>
<name>A0ABP8QUX1_9SPHI</name>
<dbReference type="SUPFAM" id="SSF52833">
    <property type="entry name" value="Thioredoxin-like"/>
    <property type="match status" value="1"/>
</dbReference>
<dbReference type="InterPro" id="IPR001853">
    <property type="entry name" value="DSBA-like_thioredoxin_dom"/>
</dbReference>
<protein>
    <submittedName>
        <fullName evidence="2">DsbA family oxidoreductase</fullName>
    </submittedName>
</protein>
<dbReference type="Gene3D" id="3.40.30.10">
    <property type="entry name" value="Glutaredoxin"/>
    <property type="match status" value="1"/>
</dbReference>
<evidence type="ECO:0000313" key="3">
    <source>
        <dbReference type="Proteomes" id="UP001500394"/>
    </source>
</evidence>
<gene>
    <name evidence="2" type="ORF">GCM10023173_02150</name>
</gene>
<proteinExistence type="predicted"/>
<feature type="domain" description="DSBA-like thioredoxin" evidence="1">
    <location>
        <begin position="6"/>
        <end position="207"/>
    </location>
</feature>
<sequence length="238" mass="27280">MHKMKIEIWSDVMCPFCYIGKRRFEKSLEHSPYKDMVEIEWKSFQLNPYLQTDPSLNIDEYLAQHKGIDLAQAKALNAQVTQMAAQEGLVYNFDKSIVANSFRAHVLTHYAKAFGKQNDVEEFLFRSYFTEGKNIDDLEVLKDIADKVGLSADDFEKTLQEGRLDDEVKMDIHEARQLGIQGVPFFVYNRRFGVSGAQPIEVFEKTLEKAVTEWKANNSTFEIEQSEEAPSCGPEGCD</sequence>
<evidence type="ECO:0000313" key="2">
    <source>
        <dbReference type="EMBL" id="GAA4510581.1"/>
    </source>
</evidence>
<dbReference type="InterPro" id="IPR036249">
    <property type="entry name" value="Thioredoxin-like_sf"/>
</dbReference>
<dbReference type="Proteomes" id="UP001500394">
    <property type="component" value="Unassembled WGS sequence"/>
</dbReference>
<dbReference type="PANTHER" id="PTHR13887">
    <property type="entry name" value="GLUTATHIONE S-TRANSFERASE KAPPA"/>
    <property type="match status" value="1"/>
</dbReference>
<accession>A0ABP8QUX1</accession>
<comment type="caution">
    <text evidence="2">The sequence shown here is derived from an EMBL/GenBank/DDBJ whole genome shotgun (WGS) entry which is preliminary data.</text>
</comment>